<proteinExistence type="predicted"/>
<dbReference type="EMBL" id="OX597815">
    <property type="protein sequence ID" value="CAI9717373.1"/>
    <property type="molecule type" value="Genomic_DNA"/>
</dbReference>
<keyword evidence="2" id="KW-1185">Reference proteome</keyword>
<protein>
    <submittedName>
        <fullName evidence="1">Uncharacterized protein</fullName>
    </submittedName>
</protein>
<name>A0AA36AKW9_OCTVU</name>
<reference evidence="1" key="1">
    <citation type="submission" date="2023-08" db="EMBL/GenBank/DDBJ databases">
        <authorList>
            <person name="Alioto T."/>
            <person name="Alioto T."/>
            <person name="Gomez Garrido J."/>
        </authorList>
    </citation>
    <scope>NUCLEOTIDE SEQUENCE</scope>
</reference>
<dbReference type="AlphaFoldDB" id="A0AA36AKW9"/>
<evidence type="ECO:0000313" key="1">
    <source>
        <dbReference type="EMBL" id="CAI9717373.1"/>
    </source>
</evidence>
<accession>A0AA36AKW9</accession>
<sequence>MRPEFAIRQWVHKCRQMDLAKSEIDFKICHTNKKLGRCHAARWFPYFAEYQSKCSGLHCKSPEPKLIAISADLIRDNTELLTNFL</sequence>
<gene>
    <name evidence="1" type="ORF">OCTVUL_1B023874</name>
</gene>
<dbReference type="Proteomes" id="UP001162480">
    <property type="component" value="Chromosome 2"/>
</dbReference>
<organism evidence="1 2">
    <name type="scientific">Octopus vulgaris</name>
    <name type="common">Common octopus</name>
    <dbReference type="NCBI Taxonomy" id="6645"/>
    <lineage>
        <taxon>Eukaryota</taxon>
        <taxon>Metazoa</taxon>
        <taxon>Spiralia</taxon>
        <taxon>Lophotrochozoa</taxon>
        <taxon>Mollusca</taxon>
        <taxon>Cephalopoda</taxon>
        <taxon>Coleoidea</taxon>
        <taxon>Octopodiformes</taxon>
        <taxon>Octopoda</taxon>
        <taxon>Incirrata</taxon>
        <taxon>Octopodidae</taxon>
        <taxon>Octopus</taxon>
    </lineage>
</organism>
<evidence type="ECO:0000313" key="2">
    <source>
        <dbReference type="Proteomes" id="UP001162480"/>
    </source>
</evidence>